<dbReference type="SUPFAM" id="SSF75615">
    <property type="entry name" value="Siroheme synthase middle domains-like"/>
    <property type="match status" value="1"/>
</dbReference>
<dbReference type="RefSeq" id="WP_344979438.1">
    <property type="nucleotide sequence ID" value="NZ_BAABFN010000005.1"/>
</dbReference>
<dbReference type="PANTHER" id="PTHR35330">
    <property type="entry name" value="SIROHEME BIOSYNTHESIS PROTEIN MET8"/>
    <property type="match status" value="1"/>
</dbReference>
<comment type="catalytic activity">
    <reaction evidence="6">
        <text>precorrin-2 + NAD(+) = sirohydrochlorin + NADH + 2 H(+)</text>
        <dbReference type="Rhea" id="RHEA:15613"/>
        <dbReference type="ChEBI" id="CHEBI:15378"/>
        <dbReference type="ChEBI" id="CHEBI:57540"/>
        <dbReference type="ChEBI" id="CHEBI:57945"/>
        <dbReference type="ChEBI" id="CHEBI:58351"/>
        <dbReference type="ChEBI" id="CHEBI:58827"/>
        <dbReference type="EC" id="1.3.1.76"/>
    </reaction>
</comment>
<proteinExistence type="predicted"/>
<keyword evidence="9" id="KW-1185">Reference proteome</keyword>
<evidence type="ECO:0000256" key="2">
    <source>
        <dbReference type="ARBA" id="ARBA00012400"/>
    </source>
</evidence>
<evidence type="ECO:0000256" key="5">
    <source>
        <dbReference type="ARBA" id="ARBA00023244"/>
    </source>
</evidence>
<protein>
    <recommendedName>
        <fullName evidence="2">precorrin-2 dehydrogenase</fullName>
        <ecNumber evidence="2">1.3.1.76</ecNumber>
    </recommendedName>
</protein>
<comment type="caution">
    <text evidence="8">The sequence shown here is derived from an EMBL/GenBank/DDBJ whole genome shotgun (WGS) entry which is preliminary data.</text>
</comment>
<keyword evidence="3" id="KW-0560">Oxidoreductase</keyword>
<dbReference type="EC" id="1.3.1.76" evidence="2"/>
<dbReference type="PANTHER" id="PTHR35330:SF1">
    <property type="entry name" value="SIROHEME BIOSYNTHESIS PROTEIN MET8"/>
    <property type="match status" value="1"/>
</dbReference>
<name>A0ABP8FXY6_9BACT</name>
<reference evidence="9" key="1">
    <citation type="journal article" date="2019" name="Int. J. Syst. Evol. Microbiol.">
        <title>The Global Catalogue of Microorganisms (GCM) 10K type strain sequencing project: providing services to taxonomists for standard genome sequencing and annotation.</title>
        <authorList>
            <consortium name="The Broad Institute Genomics Platform"/>
            <consortium name="The Broad Institute Genome Sequencing Center for Infectious Disease"/>
            <person name="Wu L."/>
            <person name="Ma J."/>
        </authorList>
    </citation>
    <scope>NUCLEOTIDE SEQUENCE [LARGE SCALE GENOMIC DNA]</scope>
    <source>
        <strain evidence="9">JCM 17664</strain>
    </source>
</reference>
<keyword evidence="5" id="KW-0627">Porphyrin biosynthesis</keyword>
<dbReference type="InterPro" id="IPR028161">
    <property type="entry name" value="Met8-like"/>
</dbReference>
<dbReference type="Proteomes" id="UP001501207">
    <property type="component" value="Unassembled WGS sequence"/>
</dbReference>
<dbReference type="SUPFAM" id="SSF51735">
    <property type="entry name" value="NAD(P)-binding Rossmann-fold domains"/>
    <property type="match status" value="1"/>
</dbReference>
<dbReference type="NCBIfam" id="TIGR01470">
    <property type="entry name" value="cysG_Nterm"/>
    <property type="match status" value="1"/>
</dbReference>
<evidence type="ECO:0000313" key="9">
    <source>
        <dbReference type="Proteomes" id="UP001501207"/>
    </source>
</evidence>
<evidence type="ECO:0000259" key="7">
    <source>
        <dbReference type="Pfam" id="PF14824"/>
    </source>
</evidence>
<dbReference type="Gene3D" id="3.30.160.110">
    <property type="entry name" value="Siroheme synthase, domain 2"/>
    <property type="match status" value="1"/>
</dbReference>
<dbReference type="EMBL" id="BAABFN010000005">
    <property type="protein sequence ID" value="GAA4313107.1"/>
    <property type="molecule type" value="Genomic_DNA"/>
</dbReference>
<evidence type="ECO:0000256" key="1">
    <source>
        <dbReference type="ARBA" id="ARBA00005010"/>
    </source>
</evidence>
<dbReference type="InterPro" id="IPR006367">
    <property type="entry name" value="Sirohaem_synthase_N"/>
</dbReference>
<sequence>MKNDCLYAAADGNTLFPVFLKLEQLQTLIVGGGTVGLEKLTAVLQNAPRAAVTLVGTTICPDIRNLAAEAYAVELFERPFLSCDLYGKDLVIIATENAEQNAAIREAAKARKILVNVADTPALCDFYLGSVVRKGNLKIAISTNGKSPTLAKRLRELFTEAIPCELEEVMQNLGRIRDGLKGDFAHKVKELNRITAGLVKKSSPPGER</sequence>
<gene>
    <name evidence="8" type="ORF">GCM10023143_23160</name>
</gene>
<evidence type="ECO:0000256" key="6">
    <source>
        <dbReference type="ARBA" id="ARBA00047561"/>
    </source>
</evidence>
<dbReference type="Pfam" id="PF14824">
    <property type="entry name" value="Sirohm_synth_M"/>
    <property type="match status" value="1"/>
</dbReference>
<evidence type="ECO:0000256" key="3">
    <source>
        <dbReference type="ARBA" id="ARBA00023002"/>
    </source>
</evidence>
<dbReference type="InterPro" id="IPR028281">
    <property type="entry name" value="Sirohaem_synthase_central"/>
</dbReference>
<dbReference type="InterPro" id="IPR036291">
    <property type="entry name" value="NAD(P)-bd_dom_sf"/>
</dbReference>
<comment type="pathway">
    <text evidence="1">Porphyrin-containing compound metabolism; siroheme biosynthesis; sirohydrochlorin from precorrin-2: step 1/1.</text>
</comment>
<dbReference type="Gene3D" id="3.40.50.720">
    <property type="entry name" value="NAD(P)-binding Rossmann-like Domain"/>
    <property type="match status" value="1"/>
</dbReference>
<evidence type="ECO:0000256" key="4">
    <source>
        <dbReference type="ARBA" id="ARBA00023027"/>
    </source>
</evidence>
<evidence type="ECO:0000313" key="8">
    <source>
        <dbReference type="EMBL" id="GAA4313107.1"/>
    </source>
</evidence>
<accession>A0ABP8FXY6</accession>
<keyword evidence="4" id="KW-0520">NAD</keyword>
<organism evidence="8 9">
    <name type="scientific">Compostibacter hankyongensis</name>
    <dbReference type="NCBI Taxonomy" id="1007089"/>
    <lineage>
        <taxon>Bacteria</taxon>
        <taxon>Pseudomonadati</taxon>
        <taxon>Bacteroidota</taxon>
        <taxon>Chitinophagia</taxon>
        <taxon>Chitinophagales</taxon>
        <taxon>Chitinophagaceae</taxon>
        <taxon>Compostibacter</taxon>
    </lineage>
</organism>
<dbReference type="Pfam" id="PF13241">
    <property type="entry name" value="NAD_binding_7"/>
    <property type="match status" value="1"/>
</dbReference>
<feature type="domain" description="Siroheme synthase central" evidence="7">
    <location>
        <begin position="135"/>
        <end position="157"/>
    </location>
</feature>